<feature type="transmembrane region" description="Helical" evidence="2">
    <location>
        <begin position="645"/>
        <end position="662"/>
    </location>
</feature>
<comment type="caution">
    <text evidence="3">The sequence shown here is derived from an EMBL/GenBank/DDBJ whole genome shotgun (WGS) entry which is preliminary data.</text>
</comment>
<dbReference type="SUPFAM" id="SSF49464">
    <property type="entry name" value="Carboxypeptidase regulatory domain-like"/>
    <property type="match status" value="1"/>
</dbReference>
<feature type="region of interest" description="Disordered" evidence="1">
    <location>
        <begin position="170"/>
        <end position="196"/>
    </location>
</feature>
<dbReference type="Gene3D" id="2.60.40.1120">
    <property type="entry name" value="Carboxypeptidase-like, regulatory domain"/>
    <property type="match status" value="1"/>
</dbReference>
<dbReference type="EMBL" id="MFTD01000043">
    <property type="protein sequence ID" value="OGI45623.1"/>
    <property type="molecule type" value="Genomic_DNA"/>
</dbReference>
<feature type="compositionally biased region" description="Low complexity" evidence="1">
    <location>
        <begin position="170"/>
        <end position="184"/>
    </location>
</feature>
<protein>
    <submittedName>
        <fullName evidence="3">Uncharacterized protein</fullName>
    </submittedName>
</protein>
<organism evidence="3 4">
    <name type="scientific">Candidatus Nomurabacteria bacterium GWB1_40_6</name>
    <dbReference type="NCBI Taxonomy" id="1801727"/>
    <lineage>
        <taxon>Bacteria</taxon>
        <taxon>Candidatus Nomuraibacteriota</taxon>
    </lineage>
</organism>
<feature type="compositionally biased region" description="Pro residues" evidence="1">
    <location>
        <begin position="185"/>
        <end position="196"/>
    </location>
</feature>
<reference evidence="3 4" key="1">
    <citation type="journal article" date="2016" name="Nat. Commun.">
        <title>Thousands of microbial genomes shed light on interconnected biogeochemical processes in an aquifer system.</title>
        <authorList>
            <person name="Anantharaman K."/>
            <person name="Brown C.T."/>
            <person name="Hug L.A."/>
            <person name="Sharon I."/>
            <person name="Castelle C.J."/>
            <person name="Probst A.J."/>
            <person name="Thomas B.C."/>
            <person name="Singh A."/>
            <person name="Wilkins M.J."/>
            <person name="Karaoz U."/>
            <person name="Brodie E.L."/>
            <person name="Williams K.H."/>
            <person name="Hubbard S.S."/>
            <person name="Banfield J.F."/>
        </authorList>
    </citation>
    <scope>NUCLEOTIDE SEQUENCE [LARGE SCALE GENOMIC DNA]</scope>
</reference>
<evidence type="ECO:0000256" key="2">
    <source>
        <dbReference type="SAM" id="Phobius"/>
    </source>
</evidence>
<gene>
    <name evidence="3" type="ORF">A2121_01600</name>
</gene>
<keyword evidence="2" id="KW-0812">Transmembrane</keyword>
<dbReference type="InterPro" id="IPR008969">
    <property type="entry name" value="CarboxyPept-like_regulatory"/>
</dbReference>
<evidence type="ECO:0000313" key="3">
    <source>
        <dbReference type="EMBL" id="OGI45623.1"/>
    </source>
</evidence>
<keyword evidence="2" id="KW-0472">Membrane</keyword>
<dbReference type="Proteomes" id="UP000176484">
    <property type="component" value="Unassembled WGS sequence"/>
</dbReference>
<proteinExistence type="predicted"/>
<accession>A0A1F6TKF9</accession>
<name>A0A1F6TKF9_9BACT</name>
<dbReference type="AlphaFoldDB" id="A0A1F6TKF9"/>
<evidence type="ECO:0000313" key="4">
    <source>
        <dbReference type="Proteomes" id="UP000176484"/>
    </source>
</evidence>
<evidence type="ECO:0000256" key="1">
    <source>
        <dbReference type="SAM" id="MobiDB-lite"/>
    </source>
</evidence>
<sequence length="680" mass="73988">MLKIFMLDTFLGKKALFLGILFSLVFFVSPVGLRPRASSALASETDGVIDGAYKYAWGENIGWINFGCDNCNVQITDTEITGNAWSSQFGWINLAPTTSGVKNDGAGVLSGYAWSSNLGWIDFTGVTINTSGELLGYATLKSDSSQINFNCATGNSCASADFKIKTDWRPASMRSSGGSSGSAPRNPPPVTPPPFTPPPFVALPPFDIFDNLSNVVNYASDFLSYLFGGEKPSTETLAEIPKVAPKALSALWNILPAKAISSFVFAPLPYDIRILASKFPELDKTLKSVGIERLSDLGKLTGVSLNIPGLANILDKTITTVGLENLSEIDKLNGVSINIPGLSNLDGQMMNNVGVGKIALIKGLPIAKFSPSAKKNLPAEFVFARANQELVDLNVALSVGERGEVSQQMSTLPGQTLRLVVKPISKASSVTGYFVFKAPTPKISQNSIPRSSLTASALFSMNNFVEQAPSPFQGKAGGEVENKLVLSSFEYIDPDHDGIYTADVVSPIVPGEYEIITVINYIDPVLGTRQMRMTTVIDPEGYVFEKNGGKETRIPSAIVSLYYLNTTTKKYELWPAKDYQQENPQVTDVRGTYSFLVPEGSYYFEVEAPGYLTYRGKVFVVAEGSGIHQNIELGSSTKWMEKIDFQTVLLIVVLLLLMYNFYRNTLREKLSKFLNKNDGK</sequence>
<keyword evidence="2" id="KW-1133">Transmembrane helix</keyword>